<dbReference type="Proteomes" id="UP000051124">
    <property type="component" value="Unassembled WGS sequence"/>
</dbReference>
<dbReference type="AlphaFoldDB" id="A0A0S7WGV5"/>
<feature type="transmembrane region" description="Helical" evidence="1">
    <location>
        <begin position="210"/>
        <end position="232"/>
    </location>
</feature>
<keyword evidence="1" id="KW-0472">Membrane</keyword>
<feature type="transmembrane region" description="Helical" evidence="1">
    <location>
        <begin position="173"/>
        <end position="190"/>
    </location>
</feature>
<keyword evidence="1" id="KW-0812">Transmembrane</keyword>
<gene>
    <name evidence="2" type="ORF">AMJ40_05555</name>
</gene>
<feature type="transmembrane region" description="Helical" evidence="1">
    <location>
        <begin position="143"/>
        <end position="161"/>
    </location>
</feature>
<sequence length="483" mass="56201">MAARNGPFIFCDYWASILGFRNVISPALLKSEMISLDLFRKGLHRPKTSLPRISNYILPPGFVLGKLLRKLKKKRHEEPPHAEVVAQKIREKLHPMRLEVVSEDGYNPRWVTVRSGDEVAAGDVISPDVVDVFVSQFLGTWKMAIAFLLTVVFSISIVPILHELPIWKFIAPYFPFLFYPLLASFLYVFFRDFFTATVAPLPVLIAKQLVTLSGVTGFVLFMVGIGLVAFFIQCFFIPKSVPPTLYLYVNDPKSPFFPYARNHAPYWLKGTHYWVWRFMTYSPAELGKFWERDWERIEVWVRADRSPDAGNVEWIVADYHYRELWFDCSRQLDSRILEKYTARRRTWLALARRMTWVVLVDMDVLFHTPVLRGIVLTQSEKRTSNAILGALRAFISAKPRDRFGDYRDALGDLEIEENEFFEDVPEHLRALVLHRLIEEPWSFWRYPRGASSARRIHIYSPDRLKDMEDLSVSDPKFQIKAAG</sequence>
<evidence type="ECO:0000313" key="3">
    <source>
        <dbReference type="Proteomes" id="UP000051124"/>
    </source>
</evidence>
<proteinExistence type="predicted"/>
<accession>A0A0S7WGV5</accession>
<evidence type="ECO:0000256" key="1">
    <source>
        <dbReference type="SAM" id="Phobius"/>
    </source>
</evidence>
<dbReference type="EMBL" id="LIZT01000060">
    <property type="protein sequence ID" value="KPJ49402.1"/>
    <property type="molecule type" value="Genomic_DNA"/>
</dbReference>
<keyword evidence="1" id="KW-1133">Transmembrane helix</keyword>
<organism evidence="2 3">
    <name type="scientific">candidate division TA06 bacterium DG_26</name>
    <dbReference type="NCBI Taxonomy" id="1703771"/>
    <lineage>
        <taxon>Bacteria</taxon>
        <taxon>Bacteria division TA06</taxon>
    </lineage>
</organism>
<reference evidence="2 3" key="1">
    <citation type="journal article" date="2015" name="Microbiome">
        <title>Genomic resolution of linkages in carbon, nitrogen, and sulfur cycling among widespread estuary sediment bacteria.</title>
        <authorList>
            <person name="Baker B.J."/>
            <person name="Lazar C.S."/>
            <person name="Teske A.P."/>
            <person name="Dick G.J."/>
        </authorList>
    </citation>
    <scope>NUCLEOTIDE SEQUENCE [LARGE SCALE GENOMIC DNA]</scope>
    <source>
        <strain evidence="2">DG_26</strain>
    </source>
</reference>
<name>A0A0S7WGV5_UNCT6</name>
<evidence type="ECO:0000313" key="2">
    <source>
        <dbReference type="EMBL" id="KPJ49402.1"/>
    </source>
</evidence>
<comment type="caution">
    <text evidence="2">The sequence shown here is derived from an EMBL/GenBank/DDBJ whole genome shotgun (WGS) entry which is preliminary data.</text>
</comment>
<protein>
    <submittedName>
        <fullName evidence="2">Uncharacterized protein</fullName>
    </submittedName>
</protein>